<dbReference type="AlphaFoldDB" id="A0AAV5WQG6"/>
<protein>
    <submittedName>
        <fullName evidence="1">Uncharacterized protein</fullName>
    </submittedName>
</protein>
<dbReference type="EMBL" id="BTSY01000006">
    <property type="protein sequence ID" value="GMT34369.1"/>
    <property type="molecule type" value="Genomic_DNA"/>
</dbReference>
<dbReference type="Proteomes" id="UP001432322">
    <property type="component" value="Unassembled WGS sequence"/>
</dbReference>
<comment type="caution">
    <text evidence="1">The sequence shown here is derived from an EMBL/GenBank/DDBJ whole genome shotgun (WGS) entry which is preliminary data.</text>
</comment>
<proteinExistence type="predicted"/>
<evidence type="ECO:0000313" key="1">
    <source>
        <dbReference type="EMBL" id="GMT34369.1"/>
    </source>
</evidence>
<keyword evidence="2" id="KW-1185">Reference proteome</keyword>
<gene>
    <name evidence="1" type="ORF">PFISCL1PPCAC_25666</name>
</gene>
<feature type="non-terminal residue" evidence="1">
    <location>
        <position position="107"/>
    </location>
</feature>
<name>A0AAV5WQG6_9BILA</name>
<accession>A0AAV5WQG6</accession>
<evidence type="ECO:0000313" key="2">
    <source>
        <dbReference type="Proteomes" id="UP001432322"/>
    </source>
</evidence>
<sequence length="107" mass="11588">MDTASVDDMNWPGEEKTQSMVEYESMDLGRGQEVVKSDDDAKTAELASPIVFRAPAPPVNPANTVKKVLFQFDIPALTDTPTSVRFRAPAKHRLLFPKPADGSGGGQ</sequence>
<reference evidence="1" key="1">
    <citation type="submission" date="2023-10" db="EMBL/GenBank/DDBJ databases">
        <title>Genome assembly of Pristionchus species.</title>
        <authorList>
            <person name="Yoshida K."/>
            <person name="Sommer R.J."/>
        </authorList>
    </citation>
    <scope>NUCLEOTIDE SEQUENCE</scope>
    <source>
        <strain evidence="1">RS5133</strain>
    </source>
</reference>
<organism evidence="1 2">
    <name type="scientific">Pristionchus fissidentatus</name>
    <dbReference type="NCBI Taxonomy" id="1538716"/>
    <lineage>
        <taxon>Eukaryota</taxon>
        <taxon>Metazoa</taxon>
        <taxon>Ecdysozoa</taxon>
        <taxon>Nematoda</taxon>
        <taxon>Chromadorea</taxon>
        <taxon>Rhabditida</taxon>
        <taxon>Rhabditina</taxon>
        <taxon>Diplogasteromorpha</taxon>
        <taxon>Diplogasteroidea</taxon>
        <taxon>Neodiplogasteridae</taxon>
        <taxon>Pristionchus</taxon>
    </lineage>
</organism>